<reference evidence="1 2" key="1">
    <citation type="journal article" date="2013" name="Stand. Genomic Sci.">
        <title>Genomic Encyclopedia of Type Strains, Phase I: The one thousand microbial genomes (KMG-I) project.</title>
        <authorList>
            <person name="Kyrpides N.C."/>
            <person name="Woyke T."/>
            <person name="Eisen J.A."/>
            <person name="Garrity G."/>
            <person name="Lilburn T.G."/>
            <person name="Beck B.J."/>
            <person name="Whitman W.B."/>
            <person name="Hugenholtz P."/>
            <person name="Klenk H.P."/>
        </authorList>
    </citation>
    <scope>NUCLEOTIDE SEQUENCE [LARGE SCALE GENOMIC DNA]</scope>
    <source>
        <strain evidence="1 2">DSM 45044</strain>
    </source>
</reference>
<name>A0A562VEA5_9ACTN</name>
<keyword evidence="2" id="KW-1185">Reference proteome</keyword>
<accession>A0A562VEA5</accession>
<protein>
    <submittedName>
        <fullName evidence="1">Uncharacterized protein</fullName>
    </submittedName>
</protein>
<gene>
    <name evidence="1" type="ORF">LX16_1871</name>
</gene>
<organism evidence="1 2">
    <name type="scientific">Stackebrandtia albiflava</name>
    <dbReference type="NCBI Taxonomy" id="406432"/>
    <lineage>
        <taxon>Bacteria</taxon>
        <taxon>Bacillati</taxon>
        <taxon>Actinomycetota</taxon>
        <taxon>Actinomycetes</taxon>
        <taxon>Glycomycetales</taxon>
        <taxon>Glycomycetaceae</taxon>
        <taxon>Stackebrandtia</taxon>
    </lineage>
</organism>
<dbReference type="EMBL" id="VLLL01000005">
    <property type="protein sequence ID" value="TWJ16147.1"/>
    <property type="molecule type" value="Genomic_DNA"/>
</dbReference>
<evidence type="ECO:0000313" key="2">
    <source>
        <dbReference type="Proteomes" id="UP000321617"/>
    </source>
</evidence>
<evidence type="ECO:0000313" key="1">
    <source>
        <dbReference type="EMBL" id="TWJ16147.1"/>
    </source>
</evidence>
<dbReference type="Proteomes" id="UP000321617">
    <property type="component" value="Unassembled WGS sequence"/>
</dbReference>
<proteinExistence type="predicted"/>
<sequence>MRRGAVRAYHGEVIHAAGTDGPLGPSREPDGRPVVVAGDESGYEGEKLVGGTTDVFAHGTVSLAPAAAAVVMAELRDRIRSPATEYKANHLQREKHRSVLLWLLGPTGPLLGHSHVCLIDKEFHLLGKLTEAVVADDFHATSPGLYRNPATDRIALRLYRHGRTELPPDWWEAFLLAANDVMRSKERPDGTTPGDVYGHMTGLLAHRAADGELADALTAVRMTAARAETFRERLRAESPAWPPLDPLLPAIVQGAMYWGAGGSPVELFHDRQNALSPERIRALTTAGGPRAVRLVESFVDPRIQLADILAGVARKIASEELRGNADGELISLLRPYVDPASIWVTHSGLLDVPAAE</sequence>
<comment type="caution">
    <text evidence="1">The sequence shown here is derived from an EMBL/GenBank/DDBJ whole genome shotgun (WGS) entry which is preliminary data.</text>
</comment>
<dbReference type="AlphaFoldDB" id="A0A562VEA5"/>